<evidence type="ECO:0000256" key="1">
    <source>
        <dbReference type="SAM" id="MobiDB-lite"/>
    </source>
</evidence>
<reference evidence="3" key="1">
    <citation type="submission" date="2020-12" db="EMBL/GenBank/DDBJ databases">
        <title>Metabolic potential, ecology and presence of endohyphal bacteria is reflected in genomic diversity of Mucoromycotina.</title>
        <authorList>
            <person name="Muszewska A."/>
            <person name="Okrasinska A."/>
            <person name="Steczkiewicz K."/>
            <person name="Drgas O."/>
            <person name="Orlowska M."/>
            <person name="Perlinska-Lenart U."/>
            <person name="Aleksandrzak-Piekarczyk T."/>
            <person name="Szatraj K."/>
            <person name="Zielenkiewicz U."/>
            <person name="Pilsyk S."/>
            <person name="Malc E."/>
            <person name="Mieczkowski P."/>
            <person name="Kruszewska J.S."/>
            <person name="Biernat P."/>
            <person name="Pawlowska J."/>
        </authorList>
    </citation>
    <scope>NUCLEOTIDE SEQUENCE</scope>
    <source>
        <strain evidence="3">WA0000017839</strain>
    </source>
</reference>
<feature type="compositionally biased region" description="Basic and acidic residues" evidence="1">
    <location>
        <begin position="318"/>
        <end position="341"/>
    </location>
</feature>
<name>A0A8H7R4K8_9FUNG</name>
<feature type="region of interest" description="Disordered" evidence="1">
    <location>
        <begin position="318"/>
        <end position="487"/>
    </location>
</feature>
<dbReference type="OrthoDB" id="2281490at2759"/>
<feature type="transmembrane region" description="Helical" evidence="2">
    <location>
        <begin position="28"/>
        <end position="47"/>
    </location>
</feature>
<evidence type="ECO:0000256" key="2">
    <source>
        <dbReference type="SAM" id="Phobius"/>
    </source>
</evidence>
<dbReference type="AlphaFoldDB" id="A0A8H7R4K8"/>
<feature type="transmembrane region" description="Helical" evidence="2">
    <location>
        <begin position="134"/>
        <end position="152"/>
    </location>
</feature>
<feature type="compositionally biased region" description="Basic and acidic residues" evidence="1">
    <location>
        <begin position="367"/>
        <end position="376"/>
    </location>
</feature>
<protein>
    <submittedName>
        <fullName evidence="3">Uncharacterized protein</fullName>
    </submittedName>
</protein>
<accession>A0A8H7R4K8</accession>
<dbReference type="EMBL" id="JAEPRD010000045">
    <property type="protein sequence ID" value="KAG2204347.1"/>
    <property type="molecule type" value="Genomic_DNA"/>
</dbReference>
<feature type="transmembrane region" description="Helical" evidence="2">
    <location>
        <begin position="59"/>
        <end position="83"/>
    </location>
</feature>
<dbReference type="Proteomes" id="UP000603453">
    <property type="component" value="Unassembled WGS sequence"/>
</dbReference>
<feature type="compositionally biased region" description="Basic and acidic residues" evidence="1">
    <location>
        <begin position="386"/>
        <end position="395"/>
    </location>
</feature>
<proteinExistence type="predicted"/>
<feature type="compositionally biased region" description="Basic and acidic residues" evidence="1">
    <location>
        <begin position="404"/>
        <end position="421"/>
    </location>
</feature>
<keyword evidence="2" id="KW-1133">Transmembrane helix</keyword>
<feature type="compositionally biased region" description="Basic and acidic residues" evidence="1">
    <location>
        <begin position="433"/>
        <end position="452"/>
    </location>
</feature>
<evidence type="ECO:0000313" key="3">
    <source>
        <dbReference type="EMBL" id="KAG2204347.1"/>
    </source>
</evidence>
<evidence type="ECO:0000313" key="4">
    <source>
        <dbReference type="Proteomes" id="UP000603453"/>
    </source>
</evidence>
<comment type="caution">
    <text evidence="3">The sequence shown here is derived from an EMBL/GenBank/DDBJ whole genome shotgun (WGS) entry which is preliminary data.</text>
</comment>
<keyword evidence="2" id="KW-0472">Membrane</keyword>
<organism evidence="3 4">
    <name type="scientific">Mucor saturninus</name>
    <dbReference type="NCBI Taxonomy" id="64648"/>
    <lineage>
        <taxon>Eukaryota</taxon>
        <taxon>Fungi</taxon>
        <taxon>Fungi incertae sedis</taxon>
        <taxon>Mucoromycota</taxon>
        <taxon>Mucoromycotina</taxon>
        <taxon>Mucoromycetes</taxon>
        <taxon>Mucorales</taxon>
        <taxon>Mucorineae</taxon>
        <taxon>Mucoraceae</taxon>
        <taxon>Mucor</taxon>
    </lineage>
</organism>
<sequence length="487" mass="56722">MEVIGPVLIAVDLTFLTEWINSLRMGDFYTYLTFIGIVSVWSIYGLITTVMKSASGITVYMVGLIFITVIHFIIGFIHIMLLFTTYRPILLDSCLQRQPTRLFWWSLGYDDNEEIKKIYMACSTQWISFATERFVSWIVYSFVSFLCLYFVVRYQRYITHQRNKAQGVVTGATDGDWSDDGDDYSTLVEEKKQDGSTDKVTYYHEEFPTTKSEDSELSANMHQQRQKLFDVIAKRKRARSSLNRRPIIGNPSEETVNVVHPLDLAQDVDDYEPPPMPPAEDTSESWNRYNAELLKEEQEALERQKRVDSLSAERLEYEMYRSHGSKSRENSISETVRQEASRRKRPSTARWSACFTETGMGTHPMSHMREEFHPDEQQYNPDEVQDEKQGEHRPDQYQQDEEQGEHRPDQYQQDESGHEGPKVTYFDQTLGESMEHGVSDSKVVGEQDRSEPMEEDNYEDYQQEEHLPEDASPTQSFLMKPGKEETM</sequence>
<keyword evidence="4" id="KW-1185">Reference proteome</keyword>
<keyword evidence="2" id="KW-0812">Transmembrane</keyword>
<feature type="compositionally biased region" description="Acidic residues" evidence="1">
    <location>
        <begin position="453"/>
        <end position="462"/>
    </location>
</feature>
<gene>
    <name evidence="3" type="ORF">INT47_009389</name>
</gene>